<proteinExistence type="predicted"/>
<comment type="caution">
    <text evidence="1">The sequence shown here is derived from an EMBL/GenBank/DDBJ whole genome shotgun (WGS) entry which is preliminary data.</text>
</comment>
<protein>
    <submittedName>
        <fullName evidence="1">Uncharacterized protein</fullName>
    </submittedName>
</protein>
<evidence type="ECO:0000313" key="1">
    <source>
        <dbReference type="EMBL" id="OQE38437.1"/>
    </source>
</evidence>
<reference evidence="2" key="1">
    <citation type="journal article" date="2017" name="Nat. Microbiol.">
        <title>Global analysis of biosynthetic gene clusters reveals vast potential of secondary metabolite production in Penicillium species.</title>
        <authorList>
            <person name="Nielsen J.C."/>
            <person name="Grijseels S."/>
            <person name="Prigent S."/>
            <person name="Ji B."/>
            <person name="Dainat J."/>
            <person name="Nielsen K.F."/>
            <person name="Frisvad J.C."/>
            <person name="Workman M."/>
            <person name="Nielsen J."/>
        </authorList>
    </citation>
    <scope>NUCLEOTIDE SEQUENCE [LARGE SCALE GENOMIC DNA]</scope>
    <source>
        <strain evidence="2">IBT 31321</strain>
    </source>
</reference>
<gene>
    <name evidence="1" type="ORF">PENCOP_c008G04922</name>
</gene>
<dbReference type="AlphaFoldDB" id="A0A1V6UJ28"/>
<accession>A0A1V6UJ28</accession>
<dbReference type="Proteomes" id="UP000191500">
    <property type="component" value="Unassembled WGS sequence"/>
</dbReference>
<dbReference type="InterPro" id="IPR027417">
    <property type="entry name" value="P-loop_NTPase"/>
</dbReference>
<sequence>MTRTINETVGDVHLTKIPSLFRRSNLPDVVQIIPKVPSVAEGAVILVQVLSTEGKRTYMECTTGESDDLAEGDIIPAVLGKRRMFNGFSCDIPGALAVGDILYWSSASGVVGEIRGSDKAWGKQLAVRVLGSAQVAGKYLNIKQAQFIRRVQQLDTIAPVICVAGTATNTGKTSTSAKVIQHFKSKGLKVACAKLTGMAYLEELRKLSTTDADLVSGFMDAGLPSTCGEDVTEIVEIALGTLHHLNQIQPDVIVVEFGASFLGPYNAESVLCSPEFKKHIAAVIVSASDPVAAWGAKQLMDQWGLSITVFTGPVVNSKSFEAYVEETLGVPAEDNRDAIPKIMSLVESKLEEFRQRRASPVLHV</sequence>
<dbReference type="SUPFAM" id="SSF52540">
    <property type="entry name" value="P-loop containing nucleoside triphosphate hydrolases"/>
    <property type="match status" value="1"/>
</dbReference>
<dbReference type="Gene3D" id="3.40.50.300">
    <property type="entry name" value="P-loop containing nucleotide triphosphate hydrolases"/>
    <property type="match status" value="1"/>
</dbReference>
<organism evidence="1 2">
    <name type="scientific">Penicillium coprophilum</name>
    <dbReference type="NCBI Taxonomy" id="36646"/>
    <lineage>
        <taxon>Eukaryota</taxon>
        <taxon>Fungi</taxon>
        <taxon>Dikarya</taxon>
        <taxon>Ascomycota</taxon>
        <taxon>Pezizomycotina</taxon>
        <taxon>Eurotiomycetes</taxon>
        <taxon>Eurotiomycetidae</taxon>
        <taxon>Eurotiales</taxon>
        <taxon>Aspergillaceae</taxon>
        <taxon>Penicillium</taxon>
    </lineage>
</organism>
<dbReference type="EMBL" id="MDDG01000008">
    <property type="protein sequence ID" value="OQE38437.1"/>
    <property type="molecule type" value="Genomic_DNA"/>
</dbReference>
<evidence type="ECO:0000313" key="2">
    <source>
        <dbReference type="Proteomes" id="UP000191500"/>
    </source>
</evidence>
<keyword evidence="2" id="KW-1185">Reference proteome</keyword>
<name>A0A1V6UJ28_9EURO</name>